<dbReference type="PANTHER" id="PTHR37534:SF8">
    <property type="entry name" value="ZN(II)2CYS6 TRANSCRIPTION FACTOR (EUROFUNG)"/>
    <property type="match status" value="1"/>
</dbReference>
<comment type="caution">
    <text evidence="8">The sequence shown here is derived from an EMBL/GenBank/DDBJ whole genome shotgun (WGS) entry which is preliminary data.</text>
</comment>
<evidence type="ECO:0000313" key="9">
    <source>
        <dbReference type="Proteomes" id="UP001213681"/>
    </source>
</evidence>
<evidence type="ECO:0000256" key="5">
    <source>
        <dbReference type="ARBA" id="ARBA00023242"/>
    </source>
</evidence>
<evidence type="ECO:0000259" key="7">
    <source>
        <dbReference type="PROSITE" id="PS50048"/>
    </source>
</evidence>
<evidence type="ECO:0000256" key="6">
    <source>
        <dbReference type="SAM" id="MobiDB-lite"/>
    </source>
</evidence>
<dbReference type="PANTHER" id="PTHR37534">
    <property type="entry name" value="TRANSCRIPTIONAL ACTIVATOR PROTEIN UGA3"/>
    <property type="match status" value="1"/>
</dbReference>
<feature type="compositionally biased region" description="Low complexity" evidence="6">
    <location>
        <begin position="96"/>
        <end position="107"/>
    </location>
</feature>
<sequence>MDHGIDGPCYTCRNRRIQCDQSGRPCGKCQKAGLECLDKRPFKWVKGVAIRGKLQGHSYENASSSSTSIKDKPAGSTKPKRALMRTSARRDRRFDSLGSTSGSSSAPSLPGLSLIIQDPTFSALDKTSKYYIDYYHARICQLFIVYDTDRNPFRSLIPLGLKSPVLMKALLALAARHHVNKGQSFHEPESPTSPQLVTANRHALAFKHQAMEALSNSLTDPNLSKQDTTVASIFLLVFLDLLESGSDGWNFHLEGAKNLIASTYPQSGSQSGINHGPGQTVQEIRSFITKQIKVIETLGATFLRPKLLSYFDSFEQQERQLQETIESSFLGCPDYLLSAMQLLSMQRDSISDPNHLDKSTMESHIKETKSLLEMTQNFDCYAWASGLPQSRTPSPSEIISLCSLSRSYKIGTFIYGRRILDAMTGETTVLDDMVAELLGLIDSLQNDQIMFKCVLWPIFIAGLECKWQPQREFLIACAERFWDITNCLNAVNAAKILQEYWRQTDASRQGQSQWIFDIGRLGRDWLWI</sequence>
<protein>
    <recommendedName>
        <fullName evidence="7">Zn(2)-C6 fungal-type domain-containing protein</fullName>
    </recommendedName>
</protein>
<dbReference type="AlphaFoldDB" id="A0AAD6C5E1"/>
<accession>A0AAD6C5E1</accession>
<dbReference type="InterPro" id="IPR036864">
    <property type="entry name" value="Zn2-C6_fun-type_DNA-bd_sf"/>
</dbReference>
<dbReference type="GO" id="GO:0000976">
    <property type="term" value="F:transcription cis-regulatory region binding"/>
    <property type="evidence" value="ECO:0007669"/>
    <property type="project" value="TreeGrafter"/>
</dbReference>
<feature type="domain" description="Zn(2)-C6 fungal-type" evidence="7">
    <location>
        <begin position="8"/>
        <end position="36"/>
    </location>
</feature>
<keyword evidence="2" id="KW-0805">Transcription regulation</keyword>
<dbReference type="Pfam" id="PF11951">
    <property type="entry name" value="Fungal_trans_2"/>
    <property type="match status" value="1"/>
</dbReference>
<dbReference type="CDD" id="cd00067">
    <property type="entry name" value="GAL4"/>
    <property type="match status" value="1"/>
</dbReference>
<keyword evidence="9" id="KW-1185">Reference proteome</keyword>
<dbReference type="SUPFAM" id="SSF57701">
    <property type="entry name" value="Zn2/Cys6 DNA-binding domain"/>
    <property type="match status" value="1"/>
</dbReference>
<dbReference type="Proteomes" id="UP001213681">
    <property type="component" value="Unassembled WGS sequence"/>
</dbReference>
<evidence type="ECO:0000256" key="2">
    <source>
        <dbReference type="ARBA" id="ARBA00023015"/>
    </source>
</evidence>
<dbReference type="Pfam" id="PF00172">
    <property type="entry name" value="Zn_clus"/>
    <property type="match status" value="1"/>
</dbReference>
<name>A0AAD6C5E1_9EURO</name>
<organism evidence="8 9">
    <name type="scientific">Penicillium daleae</name>
    <dbReference type="NCBI Taxonomy" id="63821"/>
    <lineage>
        <taxon>Eukaryota</taxon>
        <taxon>Fungi</taxon>
        <taxon>Dikarya</taxon>
        <taxon>Ascomycota</taxon>
        <taxon>Pezizomycotina</taxon>
        <taxon>Eurotiomycetes</taxon>
        <taxon>Eurotiomycetidae</taxon>
        <taxon>Eurotiales</taxon>
        <taxon>Aspergillaceae</taxon>
        <taxon>Penicillium</taxon>
    </lineage>
</organism>
<dbReference type="PROSITE" id="PS50048">
    <property type="entry name" value="ZN2_CY6_FUNGAL_2"/>
    <property type="match status" value="1"/>
</dbReference>
<dbReference type="GO" id="GO:0045944">
    <property type="term" value="P:positive regulation of transcription by RNA polymerase II"/>
    <property type="evidence" value="ECO:0007669"/>
    <property type="project" value="TreeGrafter"/>
</dbReference>
<dbReference type="GO" id="GO:0005634">
    <property type="term" value="C:nucleus"/>
    <property type="evidence" value="ECO:0007669"/>
    <property type="project" value="UniProtKB-SubCell"/>
</dbReference>
<dbReference type="Gene3D" id="4.10.240.10">
    <property type="entry name" value="Zn(2)-C6 fungal-type DNA-binding domain"/>
    <property type="match status" value="1"/>
</dbReference>
<dbReference type="InterPro" id="IPR001138">
    <property type="entry name" value="Zn2Cys6_DnaBD"/>
</dbReference>
<dbReference type="EMBL" id="JAPVEA010000006">
    <property type="protein sequence ID" value="KAJ5450572.1"/>
    <property type="molecule type" value="Genomic_DNA"/>
</dbReference>
<evidence type="ECO:0000256" key="4">
    <source>
        <dbReference type="ARBA" id="ARBA00023163"/>
    </source>
</evidence>
<reference evidence="8" key="1">
    <citation type="submission" date="2022-12" db="EMBL/GenBank/DDBJ databases">
        <authorList>
            <person name="Petersen C."/>
        </authorList>
    </citation>
    <scope>NUCLEOTIDE SEQUENCE</scope>
    <source>
        <strain evidence="8">IBT 16125</strain>
    </source>
</reference>
<evidence type="ECO:0000313" key="8">
    <source>
        <dbReference type="EMBL" id="KAJ5450572.1"/>
    </source>
</evidence>
<feature type="compositionally biased region" description="Polar residues" evidence="6">
    <location>
        <begin position="58"/>
        <end position="68"/>
    </location>
</feature>
<feature type="region of interest" description="Disordered" evidence="6">
    <location>
        <begin position="58"/>
        <end position="107"/>
    </location>
</feature>
<evidence type="ECO:0000256" key="1">
    <source>
        <dbReference type="ARBA" id="ARBA00004123"/>
    </source>
</evidence>
<dbReference type="PROSITE" id="PS00463">
    <property type="entry name" value="ZN2_CY6_FUNGAL_1"/>
    <property type="match status" value="1"/>
</dbReference>
<keyword evidence="5" id="KW-0539">Nucleus</keyword>
<keyword evidence="4" id="KW-0804">Transcription</keyword>
<keyword evidence="3" id="KW-0238">DNA-binding</keyword>
<dbReference type="InterPro" id="IPR021858">
    <property type="entry name" value="Fun_TF"/>
</dbReference>
<dbReference type="GeneID" id="81600646"/>
<dbReference type="SMART" id="SM00066">
    <property type="entry name" value="GAL4"/>
    <property type="match status" value="1"/>
</dbReference>
<gene>
    <name evidence="8" type="ORF">N7458_007021</name>
</gene>
<reference evidence="8" key="2">
    <citation type="journal article" date="2023" name="IMA Fungus">
        <title>Comparative genomic study of the Penicillium genus elucidates a diverse pangenome and 15 lateral gene transfer events.</title>
        <authorList>
            <person name="Petersen C."/>
            <person name="Sorensen T."/>
            <person name="Nielsen M.R."/>
            <person name="Sondergaard T.E."/>
            <person name="Sorensen J.L."/>
            <person name="Fitzpatrick D.A."/>
            <person name="Frisvad J.C."/>
            <person name="Nielsen K.L."/>
        </authorList>
    </citation>
    <scope>NUCLEOTIDE SEQUENCE</scope>
    <source>
        <strain evidence="8">IBT 16125</strain>
    </source>
</reference>
<evidence type="ECO:0000256" key="3">
    <source>
        <dbReference type="ARBA" id="ARBA00023125"/>
    </source>
</evidence>
<proteinExistence type="predicted"/>
<dbReference type="RefSeq" id="XP_056766107.1">
    <property type="nucleotide sequence ID" value="XM_056910403.1"/>
</dbReference>
<dbReference type="GO" id="GO:0000981">
    <property type="term" value="F:DNA-binding transcription factor activity, RNA polymerase II-specific"/>
    <property type="evidence" value="ECO:0007669"/>
    <property type="project" value="InterPro"/>
</dbReference>
<dbReference type="GO" id="GO:0008270">
    <property type="term" value="F:zinc ion binding"/>
    <property type="evidence" value="ECO:0007669"/>
    <property type="project" value="InterPro"/>
</dbReference>
<comment type="subcellular location">
    <subcellularLocation>
        <location evidence="1">Nucleus</location>
    </subcellularLocation>
</comment>